<dbReference type="OrthoDB" id="270720at2759"/>
<proteinExistence type="predicted"/>
<accession>A0A1R2CYI7</accession>
<evidence type="ECO:0000256" key="1">
    <source>
        <dbReference type="ARBA" id="ARBA00022737"/>
    </source>
</evidence>
<keyword evidence="1" id="KW-0677">Repeat</keyword>
<dbReference type="Pfam" id="PF02493">
    <property type="entry name" value="MORN"/>
    <property type="match status" value="9"/>
</dbReference>
<evidence type="ECO:0000313" key="3">
    <source>
        <dbReference type="Proteomes" id="UP000187209"/>
    </source>
</evidence>
<dbReference type="AlphaFoldDB" id="A0A1R2CYI7"/>
<reference evidence="2 3" key="1">
    <citation type="submission" date="2016-11" db="EMBL/GenBank/DDBJ databases">
        <title>The macronuclear genome of Stentor coeruleus: a giant cell with tiny introns.</title>
        <authorList>
            <person name="Slabodnick M."/>
            <person name="Ruby J.G."/>
            <person name="Reiff S.B."/>
            <person name="Swart E.C."/>
            <person name="Gosai S."/>
            <person name="Prabakaran S."/>
            <person name="Witkowska E."/>
            <person name="Larue G.E."/>
            <person name="Fisher S."/>
            <person name="Freeman R.M."/>
            <person name="Gunawardena J."/>
            <person name="Chu W."/>
            <person name="Stover N.A."/>
            <person name="Gregory B.D."/>
            <person name="Nowacki M."/>
            <person name="Derisi J."/>
            <person name="Roy S.W."/>
            <person name="Marshall W.F."/>
            <person name="Sood P."/>
        </authorList>
    </citation>
    <scope>NUCLEOTIDE SEQUENCE [LARGE SCALE GENOMIC DNA]</scope>
    <source>
        <strain evidence="2">WM001</strain>
    </source>
</reference>
<dbReference type="SMART" id="SM00698">
    <property type="entry name" value="MORN"/>
    <property type="match status" value="8"/>
</dbReference>
<protein>
    <recommendedName>
        <fullName evidence="4">MORN repeat protein</fullName>
    </recommendedName>
</protein>
<dbReference type="EMBL" id="MPUH01000032">
    <property type="protein sequence ID" value="OMJ94043.1"/>
    <property type="molecule type" value="Genomic_DNA"/>
</dbReference>
<dbReference type="Proteomes" id="UP000187209">
    <property type="component" value="Unassembled WGS sequence"/>
</dbReference>
<dbReference type="PANTHER" id="PTHR23084:SF179">
    <property type="entry name" value="OS10G0565000 PROTEIN"/>
    <property type="match status" value="1"/>
</dbReference>
<organism evidence="2 3">
    <name type="scientific">Stentor coeruleus</name>
    <dbReference type="NCBI Taxonomy" id="5963"/>
    <lineage>
        <taxon>Eukaryota</taxon>
        <taxon>Sar</taxon>
        <taxon>Alveolata</taxon>
        <taxon>Ciliophora</taxon>
        <taxon>Postciliodesmatophora</taxon>
        <taxon>Heterotrichea</taxon>
        <taxon>Heterotrichida</taxon>
        <taxon>Stentoridae</taxon>
        <taxon>Stentor</taxon>
    </lineage>
</organism>
<keyword evidence="3" id="KW-1185">Reference proteome</keyword>
<evidence type="ECO:0008006" key="4">
    <source>
        <dbReference type="Google" id="ProtNLM"/>
    </source>
</evidence>
<evidence type="ECO:0000313" key="2">
    <source>
        <dbReference type="EMBL" id="OMJ94043.1"/>
    </source>
</evidence>
<comment type="caution">
    <text evidence="2">The sequence shown here is derived from an EMBL/GenBank/DDBJ whole genome shotgun (WGS) entry which is preliminary data.</text>
</comment>
<gene>
    <name evidence="2" type="ORF">SteCoe_2813</name>
</gene>
<sequence>MGSCHCNCLSDKQTEKTTEMQNESYKGIEKIDKYTQFEGQSGQITDVSTKLPTEIRPRSLVPMQVPTPDPSHPVVQVQAIIRSHLARKAFLAYKSTQPQALIEIPSNISTIEAKTAFARLSPFKFERPNGDEPVDWKGPTKLMDGSVYVGEWSNKGLPHGKGIMYYIDGGICEGYWKDGKLHDKGRRVSPKGDVYTGTWSNGRMEGQGTMEYATKSVYTGTWRNDKQHGYGIETWQDGSRFEGNYKDGLKSGQGKFNWADGTKYEGEFNNDIIEGFGKYTWTNREYEGTWKDSKMHGKGVFKWSDGKVYEGEYANDLKEGFGILRWPDGKKYEGMWKEGKYHGEGTMFQRGKKRKGIWENGEFKQKLRDN</sequence>
<name>A0A1R2CYI7_9CILI</name>
<dbReference type="PROSITE" id="PS50096">
    <property type="entry name" value="IQ"/>
    <property type="match status" value="1"/>
</dbReference>
<dbReference type="InterPro" id="IPR003409">
    <property type="entry name" value="MORN"/>
</dbReference>
<dbReference type="Gene3D" id="2.20.110.10">
    <property type="entry name" value="Histone H3 K4-specific methyltransferase SET7/9 N-terminal domain"/>
    <property type="match status" value="4"/>
</dbReference>
<dbReference type="PANTHER" id="PTHR23084">
    <property type="entry name" value="PHOSPHATIDYLINOSITOL-4-PHOSPHATE 5-KINASE RELATED"/>
    <property type="match status" value="1"/>
</dbReference>
<dbReference type="SUPFAM" id="SSF82185">
    <property type="entry name" value="Histone H3 K4-specific methyltransferase SET7/9 N-terminal domain"/>
    <property type="match status" value="3"/>
</dbReference>